<dbReference type="InterPro" id="IPR036390">
    <property type="entry name" value="WH_DNA-bd_sf"/>
</dbReference>
<dbReference type="KEGG" id="tzo:THMIRHAT_06440"/>
<proteinExistence type="predicted"/>
<evidence type="ECO:0000313" key="2">
    <source>
        <dbReference type="EMBL" id="BBP42898.1"/>
    </source>
</evidence>
<gene>
    <name evidence="2" type="ORF">THMIRHAT_06440</name>
</gene>
<dbReference type="Pfam" id="PF00126">
    <property type="entry name" value="HTH_1"/>
    <property type="match status" value="1"/>
</dbReference>
<accession>A0A6F8PLE8</accession>
<dbReference type="PANTHER" id="PTHR30432:SF1">
    <property type="entry name" value="DNA-BINDING TRANSCRIPTIONAL DUAL REGULATOR MODE"/>
    <property type="match status" value="1"/>
</dbReference>
<name>A0A6F8PLE8_9GAMM</name>
<dbReference type="AlphaFoldDB" id="A0A6F8PLE8"/>
<dbReference type="GO" id="GO:0003700">
    <property type="term" value="F:DNA-binding transcription factor activity"/>
    <property type="evidence" value="ECO:0007669"/>
    <property type="project" value="InterPro"/>
</dbReference>
<dbReference type="SUPFAM" id="SSF46785">
    <property type="entry name" value="Winged helix' DNA-binding domain"/>
    <property type="match status" value="1"/>
</dbReference>
<dbReference type="PANTHER" id="PTHR30432">
    <property type="entry name" value="TRANSCRIPTIONAL REGULATOR MODE"/>
    <property type="match status" value="1"/>
</dbReference>
<sequence>MSGSVDLKLPGEAYSPKIRARFWLTGDQEGYLGIGRVTLLEKIQQLGSMNQAAKEMGMSYKKAWKLIEELNAMFDEPLVIKEQGGKSGGGTQLTPRGIQAIQQFRGIEERLVAFLEAESKKLQN</sequence>
<evidence type="ECO:0000259" key="1">
    <source>
        <dbReference type="Pfam" id="PF00126"/>
    </source>
</evidence>
<protein>
    <submittedName>
        <fullName evidence="2">ModE family transcriptional regulator</fullName>
    </submittedName>
</protein>
<organism evidence="2 3">
    <name type="scientific">Thiosulfativibrio zosterae</name>
    <dbReference type="NCBI Taxonomy" id="2675053"/>
    <lineage>
        <taxon>Bacteria</taxon>
        <taxon>Pseudomonadati</taxon>
        <taxon>Pseudomonadota</taxon>
        <taxon>Gammaproteobacteria</taxon>
        <taxon>Thiotrichales</taxon>
        <taxon>Piscirickettsiaceae</taxon>
        <taxon>Thiosulfativibrio</taxon>
    </lineage>
</organism>
<dbReference type="InterPro" id="IPR036388">
    <property type="entry name" value="WH-like_DNA-bd_sf"/>
</dbReference>
<reference evidence="3" key="1">
    <citation type="submission" date="2019-11" db="EMBL/GenBank/DDBJ databases">
        <title>Isolation and characterization of two novel species in the genus Thiomicrorhabdus.</title>
        <authorList>
            <person name="Mochizuki J."/>
            <person name="Kojima H."/>
            <person name="Fukui M."/>
        </authorList>
    </citation>
    <scope>NUCLEOTIDE SEQUENCE [LARGE SCALE GENOMIC DNA]</scope>
    <source>
        <strain evidence="3">AkT22</strain>
    </source>
</reference>
<dbReference type="RefSeq" id="WP_173290725.1">
    <property type="nucleotide sequence ID" value="NZ_AP021888.1"/>
</dbReference>
<dbReference type="Gene3D" id="1.10.10.10">
    <property type="entry name" value="Winged helix-like DNA-binding domain superfamily/Winged helix DNA-binding domain"/>
    <property type="match status" value="1"/>
</dbReference>
<feature type="domain" description="HTH lysR-type" evidence="1">
    <location>
        <begin position="38"/>
        <end position="97"/>
    </location>
</feature>
<dbReference type="InterPro" id="IPR000847">
    <property type="entry name" value="LysR_HTH_N"/>
</dbReference>
<evidence type="ECO:0000313" key="3">
    <source>
        <dbReference type="Proteomes" id="UP000501466"/>
    </source>
</evidence>
<dbReference type="Proteomes" id="UP000501466">
    <property type="component" value="Chromosome"/>
</dbReference>
<dbReference type="EMBL" id="AP021888">
    <property type="protein sequence ID" value="BBP42898.1"/>
    <property type="molecule type" value="Genomic_DNA"/>
</dbReference>
<keyword evidence="3" id="KW-1185">Reference proteome</keyword>
<dbReference type="InterPro" id="IPR051815">
    <property type="entry name" value="Molybdate_resp_trans_reg"/>
</dbReference>